<dbReference type="AlphaFoldDB" id="A0A1U7NM43"/>
<reference evidence="1 2" key="1">
    <citation type="submission" date="2016-11" db="EMBL/GenBank/DDBJ databases">
        <title>Description of two novel members of the family Erysipelotrichaceae: Ileibacterium lipovorans gen. nov., sp. nov. and Dubosiella newyorkensis, gen. nov., sp. nov.</title>
        <authorList>
            <person name="Cox L.M."/>
            <person name="Sohn J."/>
            <person name="Tyrrell K.L."/>
            <person name="Citron D.M."/>
            <person name="Lawson P.A."/>
            <person name="Patel N.B."/>
            <person name="Iizumi T."/>
            <person name="Perez-Perez G.I."/>
            <person name="Goldstein E.J."/>
            <person name="Blaser M.J."/>
        </authorList>
    </citation>
    <scope>NUCLEOTIDE SEQUENCE [LARGE SCALE GENOMIC DNA]</scope>
    <source>
        <strain evidence="1 2">NYU-BL-A4</strain>
    </source>
</reference>
<gene>
    <name evidence="1" type="ORF">BO225_06895</name>
</gene>
<dbReference type="STRING" id="1862672.BO225_06895"/>
<dbReference type="RefSeq" id="WP_076341539.1">
    <property type="nucleotide sequence ID" value="NZ_CAJTMI010000016.1"/>
</dbReference>
<proteinExistence type="predicted"/>
<organism evidence="1 2">
    <name type="scientific">Dubosiella newyorkensis</name>
    <dbReference type="NCBI Taxonomy" id="1862672"/>
    <lineage>
        <taxon>Bacteria</taxon>
        <taxon>Bacillati</taxon>
        <taxon>Bacillota</taxon>
        <taxon>Erysipelotrichia</taxon>
        <taxon>Erysipelotrichales</taxon>
        <taxon>Erysipelotrichaceae</taxon>
        <taxon>Dubosiella</taxon>
    </lineage>
</organism>
<sequence length="201" mass="23714">MSNQELLNTFYIWVSKTKGASTTLELGYVVKCDASRERPYTMLWTEYDLDEKEAEYFARFMDLDPTLSQAQLEELRPYDFKTIRVSQEDEASLNEYEKLELPSTAYRVLNFLPAWEEDLDRLLDSIDLEERAKEAIDESLTRPHWVQVEAEAALKGASSQKKEAESMFIDYWKNKVPFEKDEVYELLRKEGLIRHPDTIKY</sequence>
<keyword evidence="2" id="KW-1185">Reference proteome</keyword>
<evidence type="ECO:0000313" key="1">
    <source>
        <dbReference type="EMBL" id="OLU46201.1"/>
    </source>
</evidence>
<accession>A0A1U7NM43</accession>
<evidence type="ECO:0000313" key="2">
    <source>
        <dbReference type="Proteomes" id="UP000186705"/>
    </source>
</evidence>
<name>A0A1U7NM43_9FIRM</name>
<dbReference type="OrthoDB" id="9977672at2"/>
<comment type="caution">
    <text evidence="1">The sequence shown here is derived from an EMBL/GenBank/DDBJ whole genome shotgun (WGS) entry which is preliminary data.</text>
</comment>
<dbReference type="EMBL" id="MPKA01000067">
    <property type="protein sequence ID" value="OLU46201.1"/>
    <property type="molecule type" value="Genomic_DNA"/>
</dbReference>
<protein>
    <submittedName>
        <fullName evidence="1">Uncharacterized protein</fullName>
    </submittedName>
</protein>
<dbReference type="GeneID" id="78275667"/>
<dbReference type="Proteomes" id="UP000186705">
    <property type="component" value="Unassembled WGS sequence"/>
</dbReference>